<organism evidence="1 2">
    <name type="scientific">Toxocara canis</name>
    <name type="common">Canine roundworm</name>
    <dbReference type="NCBI Taxonomy" id="6265"/>
    <lineage>
        <taxon>Eukaryota</taxon>
        <taxon>Metazoa</taxon>
        <taxon>Ecdysozoa</taxon>
        <taxon>Nematoda</taxon>
        <taxon>Chromadorea</taxon>
        <taxon>Rhabditida</taxon>
        <taxon>Spirurina</taxon>
        <taxon>Ascaridomorpha</taxon>
        <taxon>Ascaridoidea</taxon>
        <taxon>Toxocaridae</taxon>
        <taxon>Toxocara</taxon>
    </lineage>
</organism>
<gene>
    <name evidence="1" type="ORF">Tcan_04146</name>
</gene>
<dbReference type="AlphaFoldDB" id="A0A0B2VUD6"/>
<keyword evidence="2" id="KW-1185">Reference proteome</keyword>
<sequence length="171" mass="19781">MKVDEYLRKNLSAERLAKIAKIKAEADIDEQPMLHTRSVRHISESDKQIVQKYLNEGDVRMKVDEYLRKNLSAERLAKIAKIKAEADIDEQPMLHTRSVRHISESDKQIVQKYLNEGQQDQMSGLLYMGRSMGVPEGEIGDLLDHYLQSVLDDQALNELGQEITLRRHKRI</sequence>
<evidence type="ECO:0000313" key="1">
    <source>
        <dbReference type="EMBL" id="KHN85253.1"/>
    </source>
</evidence>
<accession>A0A0B2VUD6</accession>
<protein>
    <submittedName>
        <fullName evidence="1">Uncharacterized protein</fullName>
    </submittedName>
</protein>
<proteinExistence type="predicted"/>
<reference evidence="1 2" key="1">
    <citation type="submission" date="2014-11" db="EMBL/GenBank/DDBJ databases">
        <title>Genetic blueprint of the zoonotic pathogen Toxocara canis.</title>
        <authorList>
            <person name="Zhu X.-Q."/>
            <person name="Korhonen P.K."/>
            <person name="Cai H."/>
            <person name="Young N.D."/>
            <person name="Nejsum P."/>
            <person name="von Samson-Himmelstjerna G."/>
            <person name="Boag P.R."/>
            <person name="Tan P."/>
            <person name="Li Q."/>
            <person name="Min J."/>
            <person name="Yang Y."/>
            <person name="Wang X."/>
            <person name="Fang X."/>
            <person name="Hall R.S."/>
            <person name="Hofmann A."/>
            <person name="Sternberg P.W."/>
            <person name="Jex A.R."/>
            <person name="Gasser R.B."/>
        </authorList>
    </citation>
    <scope>NUCLEOTIDE SEQUENCE [LARGE SCALE GENOMIC DNA]</scope>
    <source>
        <strain evidence="1">PN_DK_2014</strain>
    </source>
</reference>
<evidence type="ECO:0000313" key="2">
    <source>
        <dbReference type="Proteomes" id="UP000031036"/>
    </source>
</evidence>
<dbReference type="Proteomes" id="UP000031036">
    <property type="component" value="Unassembled WGS sequence"/>
</dbReference>
<dbReference type="EMBL" id="JPKZ01000843">
    <property type="protein sequence ID" value="KHN85253.1"/>
    <property type="molecule type" value="Genomic_DNA"/>
</dbReference>
<comment type="caution">
    <text evidence="1">The sequence shown here is derived from an EMBL/GenBank/DDBJ whole genome shotgun (WGS) entry which is preliminary data.</text>
</comment>
<name>A0A0B2VUD6_TOXCA</name>